<dbReference type="RefSeq" id="WP_123351767.1">
    <property type="nucleotide sequence ID" value="NZ_CP027432.2"/>
</dbReference>
<dbReference type="AlphaFoldDB" id="A0AAJ4RDI5"/>
<dbReference type="EMBL" id="RJVK01000001">
    <property type="protein sequence ID" value="ROR40857.1"/>
    <property type="molecule type" value="Genomic_DNA"/>
</dbReference>
<keyword evidence="1" id="KW-0145">Chemotaxis</keyword>
<evidence type="ECO:0000313" key="3">
    <source>
        <dbReference type="EMBL" id="QCI28419.1"/>
    </source>
</evidence>
<dbReference type="InterPro" id="IPR028976">
    <property type="entry name" value="CheC-like_sf"/>
</dbReference>
<dbReference type="GO" id="GO:0006935">
    <property type="term" value="P:chemotaxis"/>
    <property type="evidence" value="ECO:0007669"/>
    <property type="project" value="UniProtKB-KW"/>
</dbReference>
<organism evidence="4 5">
    <name type="scientific">Caminibacter pacificus</name>
    <dbReference type="NCBI Taxonomy" id="1424653"/>
    <lineage>
        <taxon>Bacteria</taxon>
        <taxon>Pseudomonadati</taxon>
        <taxon>Campylobacterota</taxon>
        <taxon>Epsilonproteobacteria</taxon>
        <taxon>Nautiliales</taxon>
        <taxon>Nautiliaceae</taxon>
        <taxon>Caminibacter</taxon>
    </lineage>
</organism>
<name>A0AAJ4RDI5_9BACT</name>
<dbReference type="Gene3D" id="3.40.1550.10">
    <property type="entry name" value="CheC-like"/>
    <property type="match status" value="1"/>
</dbReference>
<reference evidence="3" key="3">
    <citation type="submission" date="2019-06" db="EMBL/GenBank/DDBJ databases">
        <title>A comparative analysis of the Nautiliaceae.</title>
        <authorList>
            <person name="Grosche A."/>
            <person name="Smedile F."/>
            <person name="Vetriani C."/>
        </authorList>
    </citation>
    <scope>NUCLEOTIDE SEQUENCE</scope>
    <source>
        <strain evidence="3">TB6</strain>
    </source>
</reference>
<dbReference type="PANTHER" id="PTHR39452">
    <property type="entry name" value="CHEY-P PHOSPHATASE CHEX"/>
    <property type="match status" value="1"/>
</dbReference>
<evidence type="ECO:0000313" key="6">
    <source>
        <dbReference type="Proteomes" id="UP000298805"/>
    </source>
</evidence>
<dbReference type="InterPro" id="IPR038756">
    <property type="entry name" value="CheX-like"/>
</dbReference>
<evidence type="ECO:0000313" key="4">
    <source>
        <dbReference type="EMBL" id="ROR40857.1"/>
    </source>
</evidence>
<proteinExistence type="predicted"/>
<dbReference type="EMBL" id="CP027432">
    <property type="protein sequence ID" value="QCI28419.1"/>
    <property type="molecule type" value="Genomic_DNA"/>
</dbReference>
<feature type="domain" description="Chemotaxis phosphatase CheX-like" evidence="2">
    <location>
        <begin position="347"/>
        <end position="424"/>
    </location>
</feature>
<evidence type="ECO:0000313" key="5">
    <source>
        <dbReference type="Proteomes" id="UP000272781"/>
    </source>
</evidence>
<dbReference type="CDD" id="cd17906">
    <property type="entry name" value="CheX"/>
    <property type="match status" value="1"/>
</dbReference>
<accession>A0AAJ4RDI5</accession>
<protein>
    <submittedName>
        <fullName evidence="4">CheY-specific phosphatase CheX</fullName>
    </submittedName>
    <submittedName>
        <fullName evidence="3">Chemotaxis protein CheX</fullName>
    </submittedName>
</protein>
<dbReference type="Proteomes" id="UP000272781">
    <property type="component" value="Unassembled WGS sequence"/>
</dbReference>
<dbReference type="InterPro" id="IPR028051">
    <property type="entry name" value="CheX-like_dom"/>
</dbReference>
<dbReference type="PANTHER" id="PTHR39452:SF1">
    <property type="entry name" value="CHEY-P PHOSPHATASE CHEX"/>
    <property type="match status" value="1"/>
</dbReference>
<evidence type="ECO:0000259" key="2">
    <source>
        <dbReference type="Pfam" id="PF13690"/>
    </source>
</evidence>
<dbReference type="SUPFAM" id="SSF103039">
    <property type="entry name" value="CheC-like"/>
    <property type="match status" value="1"/>
</dbReference>
<keyword evidence="6" id="KW-1185">Reference proteome</keyword>
<gene>
    <name evidence="3" type="ORF">C6V80_05440</name>
    <name evidence="4" type="ORF">EDC58_0338</name>
</gene>
<dbReference type="Pfam" id="PF13690">
    <property type="entry name" value="CheX"/>
    <property type="match status" value="1"/>
</dbReference>
<evidence type="ECO:0000256" key="1">
    <source>
        <dbReference type="ARBA" id="ARBA00022500"/>
    </source>
</evidence>
<reference evidence="4 5" key="2">
    <citation type="submission" date="2018-11" db="EMBL/GenBank/DDBJ databases">
        <title>Genomic Encyclopedia of Type Strains, Phase IV (KMG-IV): sequencing the most valuable type-strain genomes for metagenomic binning, comparative biology and taxonomic classification.</title>
        <authorList>
            <person name="Goeker M."/>
        </authorList>
    </citation>
    <scope>NUCLEOTIDE SEQUENCE [LARGE SCALE GENOMIC DNA]</scope>
    <source>
        <strain evidence="4 5">DSM 27783</strain>
    </source>
</reference>
<reference evidence="6" key="1">
    <citation type="submission" date="2018-03" db="EMBL/GenBank/DDBJ databases">
        <title>A comparative analysis of the Nautiliaceae.</title>
        <authorList>
            <person name="Grosche A."/>
            <person name="Smedile F."/>
            <person name="Vetriani C."/>
        </authorList>
    </citation>
    <scope>NUCLEOTIDE SEQUENCE [LARGE SCALE GENOMIC DNA]</scope>
    <source>
        <strain evidence="6">TB6</strain>
    </source>
</reference>
<dbReference type="Proteomes" id="UP000298805">
    <property type="component" value="Chromosome"/>
</dbReference>
<sequence>MGVIRSFQGKKVYYKPQGFLDAEAVGEIITPADISLFEKKGVKYVSIDFSKIISANMNAIRFMNDIFEMLYKKNIEGCIFNANKNIKTIIGNLKNCFFHFFENEHIEKIFCDDDYREEKPIYLCCIKDDQNKNMLIYYLVKKGYNPKVINNEEEGKDGVIIKESFVTKISNRVGAVVKNGVVYFYFDNFLDANLPNMFDIEYFRRNLLIGFRVFVFDMNQVKGLNVHAVRFLSKLGVEGAEYGALLAIVGLNAKNIQKNLLEDLEDVGFMFFANEEELLNSEEYKDALESNDVIYKRAKKITKDFVKILPYFVNATISTVELMTGVTATKEPPNIKEVTLDTSKDYVASSIGFYGDNDGVMILIFTEKLSRRISKILLGEEYQSKEDLVDMVGEFANIIVGNVKRELKKYDVDINLTLPKVFDEIENLQNIVVNRKGIEVKFYFDGEEFYFYLIR</sequence>